<reference evidence="2" key="1">
    <citation type="submission" date="2024-06" db="EMBL/GenBank/DDBJ databases">
        <title>Draft Genome Sequence of Deinococcus sonorensis Type Strain KR-87, a Biofilm Producing Representative of the Genus Deinococcus.</title>
        <authorList>
            <person name="Boren L.S."/>
            <person name="Grosso R.A."/>
            <person name="Hugenberg-Cox A.N."/>
            <person name="Hill J.T.E."/>
            <person name="Albert C.M."/>
            <person name="Tuohy J.M."/>
        </authorList>
    </citation>
    <scope>NUCLEOTIDE SEQUENCE</scope>
    <source>
        <strain evidence="2">KR-87</strain>
        <plasmid evidence="2">pDson04</plasmid>
    </source>
</reference>
<dbReference type="InterPro" id="IPR002758">
    <property type="entry name" value="Cation_antiport_E"/>
</dbReference>
<evidence type="ECO:0000313" key="2">
    <source>
        <dbReference type="EMBL" id="XBV83396.1"/>
    </source>
</evidence>
<dbReference type="GO" id="GO:0008324">
    <property type="term" value="F:monoatomic cation transmembrane transporter activity"/>
    <property type="evidence" value="ECO:0007669"/>
    <property type="project" value="InterPro"/>
</dbReference>
<accession>A0AAU7U4K9</accession>
<dbReference type="RefSeq" id="WP_350240844.1">
    <property type="nucleotide sequence ID" value="NZ_CP158296.1"/>
</dbReference>
<protein>
    <submittedName>
        <fullName evidence="2">Na+/H+ antiporter subunit E</fullName>
    </submittedName>
</protein>
<sequence>MPKEGQGRFWIAELAVLFGVWLLFVSKLERAESLIGLVAAGLAALMTAVVRGTDLARFCPPVRTLLQLWRVPLAVVSDTFTVFRALFATLLGKPLPGRISSVRFDPGGDDARSAARRALAVGALTTAPNSIVIEIDRQRGLLMVHELVPADVASTLRALELQ</sequence>
<keyword evidence="1" id="KW-0812">Transmembrane</keyword>
<evidence type="ECO:0000256" key="1">
    <source>
        <dbReference type="SAM" id="Phobius"/>
    </source>
</evidence>
<keyword evidence="2" id="KW-0614">Plasmid</keyword>
<dbReference type="KEGG" id="dsc:ABOD76_00015"/>
<gene>
    <name evidence="2" type="ORF">ABOD76_00015</name>
</gene>
<keyword evidence="1" id="KW-0472">Membrane</keyword>
<feature type="transmembrane region" description="Helical" evidence="1">
    <location>
        <begin position="6"/>
        <end position="26"/>
    </location>
</feature>
<feature type="transmembrane region" description="Helical" evidence="1">
    <location>
        <begin position="33"/>
        <end position="51"/>
    </location>
</feature>
<dbReference type="EMBL" id="CP158296">
    <property type="protein sequence ID" value="XBV83396.1"/>
    <property type="molecule type" value="Genomic_DNA"/>
</dbReference>
<dbReference type="GO" id="GO:0016020">
    <property type="term" value="C:membrane"/>
    <property type="evidence" value="ECO:0007669"/>
    <property type="project" value="InterPro"/>
</dbReference>
<name>A0AAU7U4K9_9DEIO</name>
<geneLocation type="plasmid" evidence="2">
    <name>pDson04</name>
</geneLocation>
<feature type="transmembrane region" description="Helical" evidence="1">
    <location>
        <begin position="71"/>
        <end position="91"/>
    </location>
</feature>
<keyword evidence="1" id="KW-1133">Transmembrane helix</keyword>
<organism evidence="2">
    <name type="scientific">Deinococcus sonorensis KR-87</name>
    <dbReference type="NCBI Taxonomy" id="694439"/>
    <lineage>
        <taxon>Bacteria</taxon>
        <taxon>Thermotogati</taxon>
        <taxon>Deinococcota</taxon>
        <taxon>Deinococci</taxon>
        <taxon>Deinococcales</taxon>
        <taxon>Deinococcaceae</taxon>
        <taxon>Deinococcus</taxon>
    </lineage>
</organism>
<proteinExistence type="predicted"/>
<dbReference type="AlphaFoldDB" id="A0AAU7U4K9"/>
<dbReference type="Pfam" id="PF01899">
    <property type="entry name" value="MNHE"/>
    <property type="match status" value="1"/>
</dbReference>